<feature type="signal peptide" evidence="1">
    <location>
        <begin position="1"/>
        <end position="17"/>
    </location>
</feature>
<keyword evidence="3" id="KW-1185">Reference proteome</keyword>
<gene>
    <name evidence="2" type="ORF">GFSPODELE1_LOCUS3464</name>
</gene>
<evidence type="ECO:0000313" key="3">
    <source>
        <dbReference type="Proteomes" id="UP001497453"/>
    </source>
</evidence>
<dbReference type="Proteomes" id="UP001497453">
    <property type="component" value="Chromosome 2"/>
</dbReference>
<evidence type="ECO:0000256" key="1">
    <source>
        <dbReference type="SAM" id="SignalP"/>
    </source>
</evidence>
<dbReference type="EMBL" id="OZ037945">
    <property type="protein sequence ID" value="CAL1701181.1"/>
    <property type="molecule type" value="Genomic_DNA"/>
</dbReference>
<protein>
    <submittedName>
        <fullName evidence="2">Uncharacterized protein</fullName>
    </submittedName>
</protein>
<proteinExistence type="predicted"/>
<accession>A0ABP1CZU5</accession>
<name>A0ABP1CZU5_9APHY</name>
<evidence type="ECO:0000313" key="2">
    <source>
        <dbReference type="EMBL" id="CAL1701181.1"/>
    </source>
</evidence>
<sequence length="138" mass="14964">MPSSLVLLPCIPPLLSCVPGVTRGLAPVALRSHPSWGVLPSVSVCEFPKTEPRDHKKYSFILQTSYICPRLLRQDRDKPSTRRDTSILLLLPAGGAEVVRMNGCVNDIDGCTNTSSCNPDTWARISCCAAKVGSGLQW</sequence>
<keyword evidence="1" id="KW-0732">Signal</keyword>
<feature type="chain" id="PRO_5046102777" evidence="1">
    <location>
        <begin position="18"/>
        <end position="138"/>
    </location>
</feature>
<organism evidence="2 3">
    <name type="scientific">Somion occarium</name>
    <dbReference type="NCBI Taxonomy" id="3059160"/>
    <lineage>
        <taxon>Eukaryota</taxon>
        <taxon>Fungi</taxon>
        <taxon>Dikarya</taxon>
        <taxon>Basidiomycota</taxon>
        <taxon>Agaricomycotina</taxon>
        <taxon>Agaricomycetes</taxon>
        <taxon>Polyporales</taxon>
        <taxon>Cerrenaceae</taxon>
        <taxon>Somion</taxon>
    </lineage>
</organism>
<reference evidence="3" key="1">
    <citation type="submission" date="2024-04" db="EMBL/GenBank/DDBJ databases">
        <authorList>
            <person name="Shaw F."/>
            <person name="Minotto A."/>
        </authorList>
    </citation>
    <scope>NUCLEOTIDE SEQUENCE [LARGE SCALE GENOMIC DNA]</scope>
</reference>